<evidence type="ECO:0000313" key="9">
    <source>
        <dbReference type="EMBL" id="RGL16769.1"/>
    </source>
</evidence>
<dbReference type="InterPro" id="IPR027619">
    <property type="entry name" value="C-S_lyase_PatB-like"/>
</dbReference>
<accession>A0A3E4R913</accession>
<evidence type="ECO:0000256" key="1">
    <source>
        <dbReference type="ARBA" id="ARBA00001933"/>
    </source>
</evidence>
<feature type="domain" description="Aminotransferase class I/classII large" evidence="6">
    <location>
        <begin position="38"/>
        <end position="381"/>
    </location>
</feature>
<dbReference type="GO" id="GO:0030170">
    <property type="term" value="F:pyridoxal phosphate binding"/>
    <property type="evidence" value="ECO:0007669"/>
    <property type="project" value="InterPro"/>
</dbReference>
<gene>
    <name evidence="10" type="ORF">DW831_08750</name>
    <name evidence="9" type="ORF">DXC80_02925</name>
    <name evidence="8" type="ORF">POZ10_06975</name>
    <name evidence="7" type="ORF">POZ22_02145</name>
</gene>
<dbReference type="EMBL" id="JAQNSB010000002">
    <property type="protein sequence ID" value="MDC1853594.1"/>
    <property type="molecule type" value="Genomic_DNA"/>
</dbReference>
<sequence length="389" mass="44564">MTYNFDEVIERRGTDSVKWDGVKSVWGRDDLLPMWVADMDFRTPPFVMEALRKRLEHEVLGYTSACEEWYISICSWLSRRHGWDVTREMLTFVPGIVRGQAFALQCFTNPGDRVMVMTPVYHPFFLVTQRMKREVVYSPLDLKDGQYQIDFERFRKDIQGCKVLILCNPHNPGGRVWTVDELRRIADICTESHTFVISDEIHADLTLPPYKHHPFATVSGAAAQNSLTFMAPSKTFNMPGLGSSYAIILNEDIRHRFQEFMEAGEFSEGHMLAYIGAAAAYMHGEEWLEQLLDYIKGNIDFTENYLREHIPGIGMIRPQASYLIYLDCRGLGLTQEELVRLFVDQAHLALNDGTMFGEPGKGFMRLNIGCPRSVLEQALKQLETAVADK</sequence>
<dbReference type="EC" id="4.4.1.13" evidence="2"/>
<dbReference type="PANTHER" id="PTHR43525:SF1">
    <property type="entry name" value="PROTEIN MALY"/>
    <property type="match status" value="1"/>
</dbReference>
<proteinExistence type="inferred from homology"/>
<evidence type="ECO:0000313" key="7">
    <source>
        <dbReference type="EMBL" id="MDC1853594.1"/>
    </source>
</evidence>
<evidence type="ECO:0000256" key="5">
    <source>
        <dbReference type="ARBA" id="ARBA00037974"/>
    </source>
</evidence>
<dbReference type="InterPro" id="IPR004839">
    <property type="entry name" value="Aminotransferase_I/II_large"/>
</dbReference>
<organism evidence="9 11">
    <name type="scientific">Bacteroides uniformis</name>
    <dbReference type="NCBI Taxonomy" id="820"/>
    <lineage>
        <taxon>Bacteria</taxon>
        <taxon>Pseudomonadati</taxon>
        <taxon>Bacteroidota</taxon>
        <taxon>Bacteroidia</taxon>
        <taxon>Bacteroidales</taxon>
        <taxon>Bacteroidaceae</taxon>
        <taxon>Bacteroides</taxon>
    </lineage>
</organism>
<dbReference type="Gene3D" id="3.90.1150.10">
    <property type="entry name" value="Aspartate Aminotransferase, domain 1"/>
    <property type="match status" value="1"/>
</dbReference>
<evidence type="ECO:0000256" key="3">
    <source>
        <dbReference type="ARBA" id="ARBA00022898"/>
    </source>
</evidence>
<evidence type="ECO:0000259" key="6">
    <source>
        <dbReference type="Pfam" id="PF00155"/>
    </source>
</evidence>
<name>A0A3E4R913_BACUN</name>
<dbReference type="EMBL" id="QSIF01000011">
    <property type="protein sequence ID" value="RHC74103.1"/>
    <property type="molecule type" value="Genomic_DNA"/>
</dbReference>
<dbReference type="PANTHER" id="PTHR43525">
    <property type="entry name" value="PROTEIN MALY"/>
    <property type="match status" value="1"/>
</dbReference>
<dbReference type="CDD" id="cd00609">
    <property type="entry name" value="AAT_like"/>
    <property type="match status" value="1"/>
</dbReference>
<dbReference type="SUPFAM" id="SSF53383">
    <property type="entry name" value="PLP-dependent transferases"/>
    <property type="match status" value="1"/>
</dbReference>
<dbReference type="Proteomes" id="UP000260795">
    <property type="component" value="Unassembled WGS sequence"/>
</dbReference>
<comment type="cofactor">
    <cofactor evidence="1">
        <name>pyridoxal 5'-phosphate</name>
        <dbReference type="ChEBI" id="CHEBI:597326"/>
    </cofactor>
</comment>
<keyword evidence="4 9" id="KW-0456">Lyase</keyword>
<dbReference type="InterPro" id="IPR015422">
    <property type="entry name" value="PyrdxlP-dep_Trfase_small"/>
</dbReference>
<comment type="caution">
    <text evidence="9">The sequence shown here is derived from an EMBL/GenBank/DDBJ whole genome shotgun (WGS) entry which is preliminary data.</text>
</comment>
<dbReference type="Pfam" id="PF00155">
    <property type="entry name" value="Aminotran_1_2"/>
    <property type="match status" value="1"/>
</dbReference>
<dbReference type="Gene3D" id="3.40.640.10">
    <property type="entry name" value="Type I PLP-dependent aspartate aminotransferase-like (Major domain)"/>
    <property type="match status" value="1"/>
</dbReference>
<reference evidence="7" key="2">
    <citation type="submission" date="2022-10" db="EMBL/GenBank/DDBJ databases">
        <title>Human gut microbiome strain richness.</title>
        <authorList>
            <person name="Chen-Liaw A."/>
        </authorList>
    </citation>
    <scope>NUCLEOTIDE SEQUENCE</scope>
    <source>
        <strain evidence="8">1001713st1_F9_1001713B170221_170320</strain>
        <strain evidence="7">BSD2780061687st1_G10_BSD2780061687b_171204</strain>
    </source>
</reference>
<dbReference type="EMBL" id="JAQNSI010000200">
    <property type="protein sequence ID" value="MDC1900358.1"/>
    <property type="molecule type" value="Genomic_DNA"/>
</dbReference>
<evidence type="ECO:0000256" key="4">
    <source>
        <dbReference type="ARBA" id="ARBA00023239"/>
    </source>
</evidence>
<dbReference type="RefSeq" id="WP_098032538.1">
    <property type="nucleotide sequence ID" value="NZ_CAXVJK010000003.1"/>
</dbReference>
<dbReference type="Proteomes" id="UP001222603">
    <property type="component" value="Unassembled WGS sequence"/>
</dbReference>
<dbReference type="NCBIfam" id="TIGR04350">
    <property type="entry name" value="C_S_lyase_PatB"/>
    <property type="match status" value="1"/>
</dbReference>
<dbReference type="InterPro" id="IPR015424">
    <property type="entry name" value="PyrdxlP-dep_Trfase"/>
</dbReference>
<protein>
    <recommendedName>
        <fullName evidence="2">cysteine-S-conjugate beta-lyase</fullName>
        <ecNumber evidence="2">4.4.1.13</ecNumber>
    </recommendedName>
</protein>
<evidence type="ECO:0000313" key="10">
    <source>
        <dbReference type="EMBL" id="RHC74103.1"/>
    </source>
</evidence>
<evidence type="ECO:0000256" key="2">
    <source>
        <dbReference type="ARBA" id="ARBA00012224"/>
    </source>
</evidence>
<evidence type="ECO:0000313" key="12">
    <source>
        <dbReference type="Proteomes" id="UP000284514"/>
    </source>
</evidence>
<reference evidence="11 12" key="1">
    <citation type="submission" date="2018-08" db="EMBL/GenBank/DDBJ databases">
        <title>A genome reference for cultivated species of the human gut microbiota.</title>
        <authorList>
            <person name="Zou Y."/>
            <person name="Xue W."/>
            <person name="Luo G."/>
        </authorList>
    </citation>
    <scope>NUCLEOTIDE SEQUENCE [LARGE SCALE GENOMIC DNA]</scope>
    <source>
        <strain evidence="10 12">AM34-25</strain>
        <strain evidence="9 11">TF08-13</strain>
    </source>
</reference>
<evidence type="ECO:0000313" key="8">
    <source>
        <dbReference type="EMBL" id="MDC1900358.1"/>
    </source>
</evidence>
<dbReference type="InterPro" id="IPR015421">
    <property type="entry name" value="PyrdxlP-dep_Trfase_major"/>
</dbReference>
<dbReference type="Proteomes" id="UP000284514">
    <property type="component" value="Unassembled WGS sequence"/>
</dbReference>
<dbReference type="EMBL" id="QSRK01000003">
    <property type="protein sequence ID" value="RGL16769.1"/>
    <property type="molecule type" value="Genomic_DNA"/>
</dbReference>
<dbReference type="Proteomes" id="UP001214113">
    <property type="component" value="Unassembled WGS sequence"/>
</dbReference>
<dbReference type="AlphaFoldDB" id="A0A3E4R913"/>
<comment type="similarity">
    <text evidence="5">Belongs to the class-II pyridoxal-phosphate-dependent aminotransferase family. MalY/PatB cystathionine beta-lyase subfamily.</text>
</comment>
<dbReference type="InterPro" id="IPR051798">
    <property type="entry name" value="Class-II_PLP-Dep_Aminotrans"/>
</dbReference>
<evidence type="ECO:0000313" key="11">
    <source>
        <dbReference type="Proteomes" id="UP000260795"/>
    </source>
</evidence>
<dbReference type="GO" id="GO:0047804">
    <property type="term" value="F:cysteine-S-conjugate beta-lyase activity"/>
    <property type="evidence" value="ECO:0007669"/>
    <property type="project" value="UniProtKB-EC"/>
</dbReference>
<keyword evidence="3" id="KW-0663">Pyridoxal phosphate</keyword>